<gene>
    <name evidence="6" type="ordered locus">Metin_0504</name>
</gene>
<dbReference type="InterPro" id="IPR037188">
    <property type="entry name" value="Sdo1/SBDS_central_sf"/>
</dbReference>
<dbReference type="InterPro" id="IPR036786">
    <property type="entry name" value="Ribosome_mat_SBDS_N_sf"/>
</dbReference>
<evidence type="ECO:0000259" key="3">
    <source>
        <dbReference type="Pfam" id="PF01172"/>
    </source>
</evidence>
<accession>D5VRH1</accession>
<comment type="similarity">
    <text evidence="1">Belongs to the SDO1/SBDS family.</text>
</comment>
<dbReference type="OrthoDB" id="84504at2157"/>
<protein>
    <recommendedName>
        <fullName evidence="2">Ribosome maturation protein SDO1 homolog</fullName>
    </recommendedName>
</protein>
<dbReference type="STRING" id="573063.Metin_0504"/>
<dbReference type="InterPro" id="IPR002140">
    <property type="entry name" value="Sdo1/SBDS"/>
</dbReference>
<dbReference type="InterPro" id="IPR035647">
    <property type="entry name" value="EFG_III/V"/>
</dbReference>
<dbReference type="InterPro" id="IPR018023">
    <property type="entry name" value="Ribosome_mat_SBDS_CS"/>
</dbReference>
<dbReference type="Pfam" id="PF20268">
    <property type="entry name" value="SBDS_C"/>
    <property type="match status" value="1"/>
</dbReference>
<dbReference type="SUPFAM" id="SSF89895">
    <property type="entry name" value="FYSH domain"/>
    <property type="match status" value="1"/>
</dbReference>
<dbReference type="RefSeq" id="WP_013099920.1">
    <property type="nucleotide sequence ID" value="NC_014122.1"/>
</dbReference>
<evidence type="ECO:0000313" key="7">
    <source>
        <dbReference type="Proteomes" id="UP000002061"/>
    </source>
</evidence>
<evidence type="ECO:0000256" key="2">
    <source>
        <dbReference type="ARBA" id="ARBA00015892"/>
    </source>
</evidence>
<dbReference type="eggNOG" id="arCOG04187">
    <property type="taxonomic scope" value="Archaea"/>
</dbReference>
<dbReference type="PROSITE" id="PS01267">
    <property type="entry name" value="UPF0023"/>
    <property type="match status" value="1"/>
</dbReference>
<organism evidence="6 7">
    <name type="scientific">Methanocaldococcus infernus (strain DSM 11812 / JCM 15783 / ME)</name>
    <dbReference type="NCBI Taxonomy" id="573063"/>
    <lineage>
        <taxon>Archaea</taxon>
        <taxon>Methanobacteriati</taxon>
        <taxon>Methanobacteriota</taxon>
        <taxon>Methanomada group</taxon>
        <taxon>Methanococci</taxon>
        <taxon>Methanococcales</taxon>
        <taxon>Methanocaldococcaceae</taxon>
        <taxon>Methanocaldococcus</taxon>
    </lineage>
</organism>
<dbReference type="KEGG" id="mif:Metin_0504"/>
<dbReference type="EMBL" id="CP002009">
    <property type="protein sequence ID" value="ADG13174.1"/>
    <property type="molecule type" value="Genomic_DNA"/>
</dbReference>
<dbReference type="InterPro" id="IPR018978">
    <property type="entry name" value="SDO1/SBDS_central"/>
</dbReference>
<dbReference type="Gene3D" id="3.30.70.240">
    <property type="match status" value="1"/>
</dbReference>
<dbReference type="Proteomes" id="UP000002061">
    <property type="component" value="Chromosome"/>
</dbReference>
<dbReference type="Gene3D" id="1.10.10.900">
    <property type="entry name" value="SBDS protein C-terminal domain, subdomain 1"/>
    <property type="match status" value="1"/>
</dbReference>
<dbReference type="Pfam" id="PF01172">
    <property type="entry name" value="SBDS_N"/>
    <property type="match status" value="1"/>
</dbReference>
<evidence type="ECO:0000259" key="4">
    <source>
        <dbReference type="Pfam" id="PF09377"/>
    </source>
</evidence>
<dbReference type="PANTHER" id="PTHR10927:SF4">
    <property type="entry name" value="RIBOSOME MATURATION PROTEIN SDO1 HOMOLOG"/>
    <property type="match status" value="1"/>
</dbReference>
<keyword evidence="7" id="KW-1185">Reference proteome</keyword>
<dbReference type="Pfam" id="PF09377">
    <property type="entry name" value="SBDS_domain_II"/>
    <property type="match status" value="1"/>
</dbReference>
<dbReference type="NCBIfam" id="TIGR00291">
    <property type="entry name" value="RNA_SBDS"/>
    <property type="match status" value="1"/>
</dbReference>
<dbReference type="Gene3D" id="3.30.1250.10">
    <property type="entry name" value="Ribosome maturation protein SBDS, N-terminal domain"/>
    <property type="match status" value="1"/>
</dbReference>
<dbReference type="GO" id="GO:0042256">
    <property type="term" value="P:cytosolic ribosome assembly"/>
    <property type="evidence" value="ECO:0007669"/>
    <property type="project" value="InterPro"/>
</dbReference>
<dbReference type="InterPro" id="IPR046928">
    <property type="entry name" value="SDO1/SBDS_C"/>
</dbReference>
<dbReference type="HOGENOM" id="CLU_043216_2_0_2"/>
<dbReference type="AlphaFoldDB" id="D5VRH1"/>
<feature type="domain" description="Ribosome maturation protein SDO1/SBDS N-terminal" evidence="3">
    <location>
        <begin position="7"/>
        <end position="92"/>
    </location>
</feature>
<dbReference type="InterPro" id="IPR019783">
    <property type="entry name" value="SDO1/SBDS_N"/>
</dbReference>
<dbReference type="PANTHER" id="PTHR10927">
    <property type="entry name" value="RIBOSOME MATURATION PROTEIN SBDS"/>
    <property type="match status" value="1"/>
</dbReference>
<name>D5VRH1_METIM</name>
<dbReference type="GeneID" id="9131509"/>
<dbReference type="InterPro" id="IPR039100">
    <property type="entry name" value="Sdo1/SBDS-like"/>
</dbReference>
<feature type="domain" description="Ribosome maturation protein SDO1/SBDS central" evidence="4">
    <location>
        <begin position="101"/>
        <end position="162"/>
    </location>
</feature>
<dbReference type="SUPFAM" id="SSF109728">
    <property type="entry name" value="Hypothetical protein AF0491, middle domain"/>
    <property type="match status" value="1"/>
</dbReference>
<reference evidence="6" key="1">
    <citation type="submission" date="2010-04" db="EMBL/GenBank/DDBJ databases">
        <title>Complete sequence of Methanocaldococcus infernus ME.</title>
        <authorList>
            <consortium name="US DOE Joint Genome Institute"/>
            <person name="Lucas S."/>
            <person name="Copeland A."/>
            <person name="Lapidus A."/>
            <person name="Cheng J.-F."/>
            <person name="Bruce D."/>
            <person name="Goodwin L."/>
            <person name="Pitluck S."/>
            <person name="Munk A.C."/>
            <person name="Detter J.C."/>
            <person name="Han C."/>
            <person name="Tapia R."/>
            <person name="Land M."/>
            <person name="Hauser L."/>
            <person name="Kyrpides N."/>
            <person name="Mikhailova N."/>
            <person name="Sieprawska-Lupa M."/>
            <person name="Whitman W.B."/>
            <person name="Woyke T."/>
        </authorList>
    </citation>
    <scope>NUCLEOTIDE SEQUENCE [LARGE SCALE GENOMIC DNA]</scope>
    <source>
        <strain evidence="6">ME</strain>
    </source>
</reference>
<dbReference type="SUPFAM" id="SSF54980">
    <property type="entry name" value="EF-G C-terminal domain-like"/>
    <property type="match status" value="1"/>
</dbReference>
<evidence type="ECO:0000259" key="5">
    <source>
        <dbReference type="Pfam" id="PF20268"/>
    </source>
</evidence>
<sequence>MVSLEEAVIARYTSHGEKFEILVDPYLAAKLKEGQEVDFDELLATDVVFKDANKGEKAPEELLIKVFGTTDIKEIAKKIIIKGHVQLTAKQREEIKEQKKRQIITIICRNTINPQTDTPHPPHRIEKALEELKINIDIYRSAEEQVPEIVKKLKRLLPIRFEKRDIAVKIPPEYASKAYSFLYKFGAVKQEEWASDGSLIVLIEIPSGIESEFYSELSKITKNNFQAKVLKKYSE</sequence>
<feature type="domain" description="Ribosome maturation protein SDO1/SBDS C-terminal" evidence="5">
    <location>
        <begin position="166"/>
        <end position="231"/>
    </location>
</feature>
<proteinExistence type="inferred from homology"/>
<evidence type="ECO:0000256" key="1">
    <source>
        <dbReference type="ARBA" id="ARBA00007433"/>
    </source>
</evidence>
<evidence type="ECO:0000313" key="6">
    <source>
        <dbReference type="EMBL" id="ADG13174.1"/>
    </source>
</evidence>